<dbReference type="InterPro" id="IPR050261">
    <property type="entry name" value="FrsA_esterase"/>
</dbReference>
<dbReference type="GO" id="GO:0008236">
    <property type="term" value="F:serine-type peptidase activity"/>
    <property type="evidence" value="ECO:0007669"/>
    <property type="project" value="InterPro"/>
</dbReference>
<dbReference type="Pfam" id="PF00326">
    <property type="entry name" value="Peptidase_S9"/>
    <property type="match status" value="1"/>
</dbReference>
<feature type="domain" description="Peptidase S9 prolyl oligopeptidase catalytic" evidence="1">
    <location>
        <begin position="194"/>
        <end position="259"/>
    </location>
</feature>
<reference evidence="3" key="1">
    <citation type="submission" date="2016-10" db="EMBL/GenBank/DDBJ databases">
        <authorList>
            <person name="Varghese N."/>
            <person name="Submissions S."/>
        </authorList>
    </citation>
    <scope>NUCLEOTIDE SEQUENCE [LARGE SCALE GENOMIC DNA]</scope>
    <source>
        <strain evidence="3">CGMCC 1.10121</strain>
    </source>
</reference>
<dbReference type="InterPro" id="IPR029058">
    <property type="entry name" value="AB_hydrolase_fold"/>
</dbReference>
<dbReference type="AlphaFoldDB" id="A0A1H8UHY0"/>
<dbReference type="PANTHER" id="PTHR22946:SF8">
    <property type="entry name" value="ACETYL XYLAN ESTERASE DOMAIN-CONTAINING PROTEIN"/>
    <property type="match status" value="1"/>
</dbReference>
<evidence type="ECO:0000313" key="3">
    <source>
        <dbReference type="Proteomes" id="UP000199126"/>
    </source>
</evidence>
<evidence type="ECO:0000259" key="1">
    <source>
        <dbReference type="Pfam" id="PF00326"/>
    </source>
</evidence>
<dbReference type="PANTHER" id="PTHR22946">
    <property type="entry name" value="DIENELACTONE HYDROLASE DOMAIN-CONTAINING PROTEIN-RELATED"/>
    <property type="match status" value="1"/>
</dbReference>
<name>A0A1H8UHY0_9EURY</name>
<dbReference type="RefSeq" id="WP_089826214.1">
    <property type="nucleotide sequence ID" value="NZ_FODV01000011.1"/>
</dbReference>
<keyword evidence="3" id="KW-1185">Reference proteome</keyword>
<evidence type="ECO:0000313" key="2">
    <source>
        <dbReference type="EMBL" id="SEP02829.1"/>
    </source>
</evidence>
<proteinExistence type="predicted"/>
<dbReference type="EMBL" id="FODV01000011">
    <property type="protein sequence ID" value="SEP02829.1"/>
    <property type="molecule type" value="Genomic_DNA"/>
</dbReference>
<dbReference type="Proteomes" id="UP000199126">
    <property type="component" value="Unassembled WGS sequence"/>
</dbReference>
<dbReference type="Gene3D" id="3.40.50.1820">
    <property type="entry name" value="alpha/beta hydrolase"/>
    <property type="match status" value="2"/>
</dbReference>
<gene>
    <name evidence="2" type="ORF">SAMN04487948_11149</name>
</gene>
<protein>
    <submittedName>
        <fullName evidence="2">Acetyl xylan esterase (AXE1)</fullName>
    </submittedName>
</protein>
<sequence>MESFEKNVDGYYDVGAQLPRYLYQRANEQFKTAERERKELDSISAVADRTTTAREFFIDSIGGLPNEKTPLEPEVTGTLERDDYIIEKVVFQSLPGFHVTTNLYLPKEKVVDNGFPGVLFFCGHASVGKAATVYQQACIELVSQGFAVLAVDPIGQGERHQFYDPETGQNPRENTIEHSYLGHQCQLIGTNLARYFVWDCIRAFDYLASRPEVDQSRIGAMGNSGGGMQTGYLMLADDRLAAAVPCCFITSKEDYMKTGQAQDGEQILWRAIERGPRYDDFLTGFAPKPVQIGAAQSDFLCIEGAYRTVARAESVYGQYDAVDNIDLVISPETHGLSPTLRQAAINWFRSHLQGRAPDFKTGDPHVESTEILHCLPNGEVNAAYADERHVVDLNRAYLEKASFDTNRTHDDAEPLAHRLRERFDLNRARPRLFPRSIQSEAVDGLVTEKVFFHSDSDIVTTGILIRDSDVDTPIPTVTLLPQGTADIEDYEDSVKQWAHERGVVLIFDPRGIGGVRAREVNTPLANGGEYFDYHGTEYKLASDALMTGTSLLALRTFDVLRAIDYFRHRTGGEQFGIVGAGDRSFSALYAAVADSGVASVTVEDVLSFQDRATTKEITPNFGLTVFDVVGKFDVPQLLTALDDRTVRRISFPKSSLPNP</sequence>
<dbReference type="GO" id="GO:0006508">
    <property type="term" value="P:proteolysis"/>
    <property type="evidence" value="ECO:0007669"/>
    <property type="project" value="InterPro"/>
</dbReference>
<dbReference type="InterPro" id="IPR001375">
    <property type="entry name" value="Peptidase_S9_cat"/>
</dbReference>
<dbReference type="SUPFAM" id="SSF53474">
    <property type="entry name" value="alpha/beta-Hydrolases"/>
    <property type="match status" value="2"/>
</dbReference>
<accession>A0A1H8UHY0</accession>
<dbReference type="OrthoDB" id="290192at2157"/>
<organism evidence="2 3">
    <name type="scientific">Halogranum amylolyticum</name>
    <dbReference type="NCBI Taxonomy" id="660520"/>
    <lineage>
        <taxon>Archaea</taxon>
        <taxon>Methanobacteriati</taxon>
        <taxon>Methanobacteriota</taxon>
        <taxon>Stenosarchaea group</taxon>
        <taxon>Halobacteria</taxon>
        <taxon>Halobacteriales</taxon>
        <taxon>Haloferacaceae</taxon>
    </lineage>
</organism>